<dbReference type="Gene3D" id="2.160.20.10">
    <property type="entry name" value="Single-stranded right-handed beta-helix, Pectin lyase-like"/>
    <property type="match status" value="1"/>
</dbReference>
<dbReference type="InterPro" id="IPR006626">
    <property type="entry name" value="PbH1"/>
</dbReference>
<gene>
    <name evidence="1" type="ORF">LX66_0379</name>
</gene>
<proteinExistence type="predicted"/>
<dbReference type="GO" id="GO:0016829">
    <property type="term" value="F:lyase activity"/>
    <property type="evidence" value="ECO:0007669"/>
    <property type="project" value="UniProtKB-KW"/>
</dbReference>
<keyword evidence="1" id="KW-0456">Lyase</keyword>
<name>A0A562TCL1_CHIJA</name>
<sequence>MKTMKTPQTWIAGCLLLLAVASCKREVTDPLTEKESKTFSTLAVTSYYVNGASGNDANAGTSPAAALKTIQAALNKTTDGAGATIYVAGGTYKERLWWPNSGASAAEPITLTNYDGGVVILDGVNASNDGQNAMIAISSKSHIRINQVRIANNIRDFAAGIYAIGAGTDIHVTNCKIYNIGWTTDSTAVPTSADNANPLVVVGSMANSYNEIYIGSNEIYSCNTGYSEGLTMAGNVENFLIESNIVHHIRNIGIDMTGHYTWTGAPANVNFARNGNVKYNIVHHCVSPVATNGGIYVDGGKWINVEANTCYENLAGITVGCENDNATAEGINIRSNLVYNNRDAGILFGSNAPNSKVVYSSITNNTFFKNFTAGGWGGEISLQNTDHVSITNNIVQSNSDIVAIALLGYTSTNLTMDYNRYYTSSGSASGSIFDWGGINGNTYGSLAAFVSGTGLDAHSTYGTPSFVNSSLASLNLHLSSSSACINAGDPAFVPGSGELDIDKQARLQNGRVDIGADETGY</sequence>
<protein>
    <submittedName>
        <fullName evidence="1">Parallel beta helix pectate lyase-like protein</fullName>
    </submittedName>
</protein>
<dbReference type="SUPFAM" id="SSF51126">
    <property type="entry name" value="Pectin lyase-like"/>
    <property type="match status" value="1"/>
</dbReference>
<keyword evidence="2" id="KW-1185">Reference proteome</keyword>
<accession>A0A562TCL1</accession>
<comment type="caution">
    <text evidence="1">The sequence shown here is derived from an EMBL/GenBank/DDBJ whole genome shotgun (WGS) entry which is preliminary data.</text>
</comment>
<dbReference type="AlphaFoldDB" id="A0A562TCL1"/>
<reference evidence="1 2" key="1">
    <citation type="journal article" date="2013" name="Stand. Genomic Sci.">
        <title>Genomic Encyclopedia of Type Strains, Phase I: The one thousand microbial genomes (KMG-I) project.</title>
        <authorList>
            <person name="Kyrpides N.C."/>
            <person name="Woyke T."/>
            <person name="Eisen J.A."/>
            <person name="Garrity G."/>
            <person name="Lilburn T.G."/>
            <person name="Beck B.J."/>
            <person name="Whitman W.B."/>
            <person name="Hugenholtz P."/>
            <person name="Klenk H.P."/>
        </authorList>
    </citation>
    <scope>NUCLEOTIDE SEQUENCE [LARGE SCALE GENOMIC DNA]</scope>
    <source>
        <strain evidence="1 2">DSM 13484</strain>
    </source>
</reference>
<evidence type="ECO:0000313" key="1">
    <source>
        <dbReference type="EMBL" id="TWI91018.1"/>
    </source>
</evidence>
<dbReference type="InterPro" id="IPR012334">
    <property type="entry name" value="Pectin_lyas_fold"/>
</dbReference>
<dbReference type="InterPro" id="IPR011050">
    <property type="entry name" value="Pectin_lyase_fold/virulence"/>
</dbReference>
<evidence type="ECO:0000313" key="2">
    <source>
        <dbReference type="Proteomes" id="UP000316778"/>
    </source>
</evidence>
<organism evidence="1 2">
    <name type="scientific">Chitinophaga japonensis</name>
    <name type="common">Flexibacter japonensis</name>
    <dbReference type="NCBI Taxonomy" id="104662"/>
    <lineage>
        <taxon>Bacteria</taxon>
        <taxon>Pseudomonadati</taxon>
        <taxon>Bacteroidota</taxon>
        <taxon>Chitinophagia</taxon>
        <taxon>Chitinophagales</taxon>
        <taxon>Chitinophagaceae</taxon>
        <taxon>Chitinophaga</taxon>
    </lineage>
</organism>
<dbReference type="PROSITE" id="PS51257">
    <property type="entry name" value="PROKAR_LIPOPROTEIN"/>
    <property type="match status" value="1"/>
</dbReference>
<dbReference type="EMBL" id="VLLG01000002">
    <property type="protein sequence ID" value="TWI91018.1"/>
    <property type="molecule type" value="Genomic_DNA"/>
</dbReference>
<dbReference type="SMART" id="SM00710">
    <property type="entry name" value="PbH1"/>
    <property type="match status" value="6"/>
</dbReference>
<dbReference type="RefSeq" id="WP_244620255.1">
    <property type="nucleotide sequence ID" value="NZ_BAAAFY010000001.1"/>
</dbReference>
<dbReference type="Proteomes" id="UP000316778">
    <property type="component" value="Unassembled WGS sequence"/>
</dbReference>